<dbReference type="KEGG" id="msar:MSAR_27990"/>
<sequence>MRRDVVSMMLVLRPPGRAGSLGGRLRAAALTIAGGTGLAVGVSQSVPSGRAVVLVYLLAAPALAIGRLLPSFSAQVALSIGAAGAVAINALVALTMLAADAWFPAAGIVVVGLVSALILLMPRAEFPDQEINRCTHVTVNDHLISKGVNT</sequence>
<evidence type="ECO:0000313" key="2">
    <source>
        <dbReference type="EMBL" id="BBY59663.1"/>
    </source>
</evidence>
<feature type="transmembrane region" description="Helical" evidence="1">
    <location>
        <begin position="76"/>
        <end position="96"/>
    </location>
</feature>
<protein>
    <submittedName>
        <fullName evidence="2">Uncharacterized protein</fullName>
    </submittedName>
</protein>
<dbReference type="RefSeq" id="WP_163697786.1">
    <property type="nucleotide sequence ID" value="NZ_AP022595.1"/>
</dbReference>
<keyword evidence="1" id="KW-1133">Transmembrane helix</keyword>
<dbReference type="EMBL" id="AP022595">
    <property type="protein sequence ID" value="BBY59663.1"/>
    <property type="molecule type" value="Genomic_DNA"/>
</dbReference>
<accession>A0A7I7SSC5</accession>
<feature type="transmembrane region" description="Helical" evidence="1">
    <location>
        <begin position="102"/>
        <end position="121"/>
    </location>
</feature>
<keyword evidence="1" id="KW-0472">Membrane</keyword>
<keyword evidence="3" id="KW-1185">Reference proteome</keyword>
<name>A0A7I7SSC5_9MYCO</name>
<feature type="transmembrane region" description="Helical" evidence="1">
    <location>
        <begin position="48"/>
        <end position="69"/>
    </location>
</feature>
<proteinExistence type="predicted"/>
<feature type="transmembrane region" description="Helical" evidence="1">
    <location>
        <begin position="21"/>
        <end position="42"/>
    </location>
</feature>
<evidence type="ECO:0000313" key="3">
    <source>
        <dbReference type="Proteomes" id="UP000466445"/>
    </source>
</evidence>
<reference evidence="2 3" key="1">
    <citation type="journal article" date="2019" name="Emerg. Microbes Infect.">
        <title>Comprehensive subspecies identification of 175 nontuberculous mycobacteria species based on 7547 genomic profiles.</title>
        <authorList>
            <person name="Matsumoto Y."/>
            <person name="Kinjo T."/>
            <person name="Motooka D."/>
            <person name="Nabeya D."/>
            <person name="Jung N."/>
            <person name="Uechi K."/>
            <person name="Horii T."/>
            <person name="Iida T."/>
            <person name="Fujita J."/>
            <person name="Nakamura S."/>
        </authorList>
    </citation>
    <scope>NUCLEOTIDE SEQUENCE [LARGE SCALE GENOMIC DNA]</scope>
    <source>
        <strain evidence="2 3">JCM 30395</strain>
    </source>
</reference>
<organism evidence="2 3">
    <name type="scientific">Mycolicibacterium sarraceniae</name>
    <dbReference type="NCBI Taxonomy" id="1534348"/>
    <lineage>
        <taxon>Bacteria</taxon>
        <taxon>Bacillati</taxon>
        <taxon>Actinomycetota</taxon>
        <taxon>Actinomycetes</taxon>
        <taxon>Mycobacteriales</taxon>
        <taxon>Mycobacteriaceae</taxon>
        <taxon>Mycolicibacterium</taxon>
    </lineage>
</organism>
<dbReference type="AlphaFoldDB" id="A0A7I7SSC5"/>
<keyword evidence="1" id="KW-0812">Transmembrane</keyword>
<gene>
    <name evidence="2" type="ORF">MSAR_27990</name>
</gene>
<evidence type="ECO:0000256" key="1">
    <source>
        <dbReference type="SAM" id="Phobius"/>
    </source>
</evidence>
<dbReference type="Proteomes" id="UP000466445">
    <property type="component" value="Chromosome"/>
</dbReference>